<reference evidence="1" key="1">
    <citation type="journal article" date="2021" name="PeerJ">
        <title>Extensive microbial diversity within the chicken gut microbiome revealed by metagenomics and culture.</title>
        <authorList>
            <person name="Gilroy R."/>
            <person name="Ravi A."/>
            <person name="Getino M."/>
            <person name="Pursley I."/>
            <person name="Horton D.L."/>
            <person name="Alikhan N.F."/>
            <person name="Baker D."/>
            <person name="Gharbi K."/>
            <person name="Hall N."/>
            <person name="Watson M."/>
            <person name="Adriaenssens E.M."/>
            <person name="Foster-Nyarko E."/>
            <person name="Jarju S."/>
            <person name="Secka A."/>
            <person name="Antonio M."/>
            <person name="Oren A."/>
            <person name="Chaudhuri R.R."/>
            <person name="La Ragione R."/>
            <person name="Hildebrand F."/>
            <person name="Pallen M.J."/>
        </authorList>
    </citation>
    <scope>NUCLEOTIDE SEQUENCE</scope>
    <source>
        <strain evidence="1">CHK187-5294</strain>
    </source>
</reference>
<sequence length="80" mass="8782">MDAIAKLHVAEINILVMLAERLGTDSKRIDYREFAEELGLSRNTVKYNVDKLISAGLVHVVGGKLSIAEEIFSELPEPSG</sequence>
<name>A0A9D2CZG9_9FIRM</name>
<dbReference type="SUPFAM" id="SSF46785">
    <property type="entry name" value="Winged helix' DNA-binding domain"/>
    <property type="match status" value="1"/>
</dbReference>
<dbReference type="Gene3D" id="1.10.10.10">
    <property type="entry name" value="Winged helix-like DNA-binding domain superfamily/Winged helix DNA-binding domain"/>
    <property type="match status" value="1"/>
</dbReference>
<reference evidence="1" key="2">
    <citation type="submission" date="2021-04" db="EMBL/GenBank/DDBJ databases">
        <authorList>
            <person name="Gilroy R."/>
        </authorList>
    </citation>
    <scope>NUCLEOTIDE SEQUENCE</scope>
    <source>
        <strain evidence="1">CHK187-5294</strain>
    </source>
</reference>
<dbReference type="Pfam" id="PF12840">
    <property type="entry name" value="HTH_20"/>
    <property type="match status" value="1"/>
</dbReference>
<dbReference type="Proteomes" id="UP000824132">
    <property type="component" value="Unassembled WGS sequence"/>
</dbReference>
<dbReference type="EMBL" id="DXCL01000026">
    <property type="protein sequence ID" value="HIZ03684.1"/>
    <property type="molecule type" value="Genomic_DNA"/>
</dbReference>
<organism evidence="1 2">
    <name type="scientific">Candidatus Borkfalkia avistercoris</name>
    <dbReference type="NCBI Taxonomy" id="2838504"/>
    <lineage>
        <taxon>Bacteria</taxon>
        <taxon>Bacillati</taxon>
        <taxon>Bacillota</taxon>
        <taxon>Clostridia</taxon>
        <taxon>Christensenellales</taxon>
        <taxon>Christensenellaceae</taxon>
        <taxon>Candidatus Borkfalkia</taxon>
    </lineage>
</organism>
<dbReference type="InterPro" id="IPR036390">
    <property type="entry name" value="WH_DNA-bd_sf"/>
</dbReference>
<comment type="caution">
    <text evidence="1">The sequence shown here is derived from an EMBL/GenBank/DDBJ whole genome shotgun (WGS) entry which is preliminary data.</text>
</comment>
<evidence type="ECO:0000313" key="1">
    <source>
        <dbReference type="EMBL" id="HIZ03684.1"/>
    </source>
</evidence>
<gene>
    <name evidence="1" type="ORF">H9727_05300</name>
</gene>
<evidence type="ECO:0000313" key="2">
    <source>
        <dbReference type="Proteomes" id="UP000824132"/>
    </source>
</evidence>
<protein>
    <submittedName>
        <fullName evidence="1">Helix-turn-helix domain-containing protein</fullName>
    </submittedName>
</protein>
<dbReference type="AlphaFoldDB" id="A0A9D2CZG9"/>
<dbReference type="InterPro" id="IPR036388">
    <property type="entry name" value="WH-like_DNA-bd_sf"/>
</dbReference>
<accession>A0A9D2CZG9</accession>
<proteinExistence type="predicted"/>